<comment type="caution">
    <text evidence="1">The sequence shown here is derived from an EMBL/GenBank/DDBJ whole genome shotgun (WGS) entry which is preliminary data.</text>
</comment>
<name>A0ABS3F801_9PROT</name>
<reference evidence="1 2" key="1">
    <citation type="submission" date="2021-03" db="EMBL/GenBank/DDBJ databases">
        <title>Sneathiella sp. CAU 1612 isolated from Kang Won-do.</title>
        <authorList>
            <person name="Kim W."/>
        </authorList>
    </citation>
    <scope>NUCLEOTIDE SEQUENCE [LARGE SCALE GENOMIC DNA]</scope>
    <source>
        <strain evidence="1 2">CAU 1612</strain>
    </source>
</reference>
<sequence>MRQQELTSLVEGLKSEFSKAPRLNRKSIADRANGANIAALDLILETTSTEQEGPATREQAQTLKALSHEFKEISGILGGLRTR</sequence>
<evidence type="ECO:0000313" key="2">
    <source>
        <dbReference type="Proteomes" id="UP000664761"/>
    </source>
</evidence>
<gene>
    <name evidence="1" type="ORF">J0X12_12690</name>
</gene>
<evidence type="ECO:0000313" key="1">
    <source>
        <dbReference type="EMBL" id="MBO0334478.1"/>
    </source>
</evidence>
<keyword evidence="2" id="KW-1185">Reference proteome</keyword>
<dbReference type="Proteomes" id="UP000664761">
    <property type="component" value="Unassembled WGS sequence"/>
</dbReference>
<protein>
    <submittedName>
        <fullName evidence="1">Uncharacterized protein</fullName>
    </submittedName>
</protein>
<organism evidence="1 2">
    <name type="scientific">Sneathiella sedimenti</name>
    <dbReference type="NCBI Taxonomy" id="2816034"/>
    <lineage>
        <taxon>Bacteria</taxon>
        <taxon>Pseudomonadati</taxon>
        <taxon>Pseudomonadota</taxon>
        <taxon>Alphaproteobacteria</taxon>
        <taxon>Sneathiellales</taxon>
        <taxon>Sneathiellaceae</taxon>
        <taxon>Sneathiella</taxon>
    </lineage>
</organism>
<dbReference type="EMBL" id="JAFLNC010000004">
    <property type="protein sequence ID" value="MBO0334478.1"/>
    <property type="molecule type" value="Genomic_DNA"/>
</dbReference>
<accession>A0ABS3F801</accession>
<proteinExistence type="predicted"/>
<dbReference type="RefSeq" id="WP_207046310.1">
    <property type="nucleotide sequence ID" value="NZ_JAFLNC010000004.1"/>
</dbReference>